<gene>
    <name evidence="6" type="primary">RPS0</name>
    <name evidence="9" type="ORF">IM811_008991</name>
</gene>
<dbReference type="InterPro" id="IPR027498">
    <property type="entry name" value="Ribosomal_uS2_euk"/>
</dbReference>
<dbReference type="GO" id="GO:0022627">
    <property type="term" value="C:cytosolic small ribosomal subunit"/>
    <property type="evidence" value="ECO:0007669"/>
    <property type="project" value="UniProtKB-UniRule"/>
</dbReference>
<dbReference type="Gene3D" id="3.40.50.10490">
    <property type="entry name" value="Glucose-6-phosphate isomerase like protein, domain 1"/>
    <property type="match status" value="1"/>
</dbReference>
<comment type="subunit">
    <text evidence="6">Component of the small ribosomal subunit. Mature ribosomes consist of a small (40S) and a large (60S) subunit. The 40S subunit contains about 33 different proteins and 1 molecule of RNA (18S). The 60S subunit contains about 49 different proteins and 3 molecules of RNA (25S, 5.8S and 5S). Interacts with RPS21.</text>
</comment>
<dbReference type="EMBL" id="JADCTT010000002">
    <property type="protein sequence ID" value="KAF9758047.1"/>
    <property type="molecule type" value="Genomic_DNA"/>
</dbReference>
<dbReference type="PRINTS" id="PR00395">
    <property type="entry name" value="RIBOSOMALS2"/>
</dbReference>
<dbReference type="InterPro" id="IPR023591">
    <property type="entry name" value="Ribosomal_uS2_flav_dom_sf"/>
</dbReference>
<dbReference type="PROSITE" id="PS00962">
    <property type="entry name" value="RIBOSOMAL_S2_1"/>
    <property type="match status" value="1"/>
</dbReference>
<dbReference type="CDD" id="cd01425">
    <property type="entry name" value="RPS2"/>
    <property type="match status" value="1"/>
</dbReference>
<dbReference type="PANTHER" id="PTHR11489">
    <property type="entry name" value="40S RIBOSOMAL PROTEIN SA"/>
    <property type="match status" value="1"/>
</dbReference>
<evidence type="ECO:0000256" key="7">
    <source>
        <dbReference type="RuleBase" id="RU003631"/>
    </source>
</evidence>
<comment type="subcellular location">
    <subcellularLocation>
        <location evidence="1 6">Cytoplasm</location>
    </subcellularLocation>
</comment>
<evidence type="ECO:0000256" key="6">
    <source>
        <dbReference type="HAMAP-Rule" id="MF_03015"/>
    </source>
</evidence>
<dbReference type="GO" id="GO:0000028">
    <property type="term" value="P:ribosomal small subunit assembly"/>
    <property type="evidence" value="ECO:0007669"/>
    <property type="project" value="UniProtKB-UniRule"/>
</dbReference>
<dbReference type="Pfam" id="PF00318">
    <property type="entry name" value="Ribosomal_S2"/>
    <property type="match status" value="2"/>
</dbReference>
<keyword evidence="4 6" id="KW-0689">Ribosomal protein</keyword>
<dbReference type="Proteomes" id="UP000616885">
    <property type="component" value="Unassembled WGS sequence"/>
</dbReference>
<keyword evidence="5 6" id="KW-0687">Ribonucleoprotein</keyword>
<dbReference type="InterPro" id="IPR001865">
    <property type="entry name" value="Ribosomal_uS2"/>
</dbReference>
<comment type="similarity">
    <text evidence="2 6 7">Belongs to the universal ribosomal protein uS2 family.</text>
</comment>
<evidence type="ECO:0000313" key="10">
    <source>
        <dbReference type="Proteomes" id="UP000616885"/>
    </source>
</evidence>
<evidence type="ECO:0000256" key="5">
    <source>
        <dbReference type="ARBA" id="ARBA00023274"/>
    </source>
</evidence>
<accession>A0A8H7NLZ5</accession>
<dbReference type="NCBIfam" id="TIGR01012">
    <property type="entry name" value="uS2_euk_arch"/>
    <property type="match status" value="1"/>
</dbReference>
<feature type="compositionally biased region" description="Low complexity" evidence="8">
    <location>
        <begin position="232"/>
        <end position="242"/>
    </location>
</feature>
<dbReference type="PROSITE" id="PS00963">
    <property type="entry name" value="RIBOSOMAL_S2_2"/>
    <property type="match status" value="1"/>
</dbReference>
<feature type="compositionally biased region" description="Basic residues" evidence="8">
    <location>
        <begin position="212"/>
        <end position="228"/>
    </location>
</feature>
<dbReference type="GO" id="GO:0003735">
    <property type="term" value="F:structural constituent of ribosome"/>
    <property type="evidence" value="ECO:0007669"/>
    <property type="project" value="UniProtKB-UniRule"/>
</dbReference>
<name>A0A8H7NLZ5_BIOOC</name>
<dbReference type="InterPro" id="IPR018130">
    <property type="entry name" value="Ribosomal_uS2_CS"/>
</dbReference>
<dbReference type="GO" id="GO:0006412">
    <property type="term" value="P:translation"/>
    <property type="evidence" value="ECO:0007669"/>
    <property type="project" value="UniProtKB-UniRule"/>
</dbReference>
<proteinExistence type="inferred from homology"/>
<evidence type="ECO:0000256" key="3">
    <source>
        <dbReference type="ARBA" id="ARBA00022490"/>
    </source>
</evidence>
<dbReference type="SUPFAM" id="SSF52313">
    <property type="entry name" value="Ribosomal protein S2"/>
    <property type="match status" value="1"/>
</dbReference>
<feature type="compositionally biased region" description="Pro residues" evidence="8">
    <location>
        <begin position="243"/>
        <end position="288"/>
    </location>
</feature>
<protein>
    <recommendedName>
        <fullName evidence="6">Small ribosomal subunit protein uS2</fullName>
    </recommendedName>
</protein>
<dbReference type="InterPro" id="IPR005707">
    <property type="entry name" value="Ribosomal_uS2_euk/arc"/>
</dbReference>
<dbReference type="AlphaFoldDB" id="A0A8H7NLZ5"/>
<comment type="caution">
    <text evidence="9">The sequence shown here is derived from an EMBL/GenBank/DDBJ whole genome shotgun (WGS) entry which is preliminary data.</text>
</comment>
<evidence type="ECO:0000256" key="4">
    <source>
        <dbReference type="ARBA" id="ARBA00022980"/>
    </source>
</evidence>
<feature type="region of interest" description="Disordered" evidence="8">
    <location>
        <begin position="196"/>
        <end position="294"/>
    </location>
</feature>
<sequence>MVSSNLPAALNATSNDIELLLASQAHLGSKNLQVHMEPYLWKTRADGVNVINIGKTWEKIVLAARIITAIDNPADVCVISARPYGQRAVLKFAAHTGASPIAGRFTPGSFTNYITRSFKEPRLIVVTDPRTDAQAIKEASYVNIPVIALCDTDSPTEYVDVAIPTNNKARNAIGTVWWLLAREVLRLRGTIYSRETPGTSCPIFTSTATLRPRPRRRSRRRRPPRRRPPPSTLASSSPVTGRRPPPASPVPLPPPTGTPLPPPPPLRTGPPPAPPPSGVLPAPRPPRSPSGRTLRNLLASPVMPCSKSEPMPWVPGERGASSWSHNCTKGAFSRLARYASLLSLGDLGPNLVALMRERYSLF</sequence>
<evidence type="ECO:0000256" key="2">
    <source>
        <dbReference type="ARBA" id="ARBA00006242"/>
    </source>
</evidence>
<dbReference type="FunFam" id="3.40.50.10490:FF:000010">
    <property type="entry name" value="40S ribosomal protein S0"/>
    <property type="match status" value="1"/>
</dbReference>
<keyword evidence="3 6" id="KW-0963">Cytoplasm</keyword>
<reference evidence="9" key="1">
    <citation type="submission" date="2020-10" db="EMBL/GenBank/DDBJ databases">
        <title>High-Quality Genome Resource of Clonostachys rosea strain S41 by Oxford Nanopore Long-Read Sequencing.</title>
        <authorList>
            <person name="Wang H."/>
        </authorList>
    </citation>
    <scope>NUCLEOTIDE SEQUENCE</scope>
    <source>
        <strain evidence="9">S41</strain>
    </source>
</reference>
<evidence type="ECO:0000256" key="1">
    <source>
        <dbReference type="ARBA" id="ARBA00004496"/>
    </source>
</evidence>
<organism evidence="9 10">
    <name type="scientific">Bionectria ochroleuca</name>
    <name type="common">Gliocladium roseum</name>
    <dbReference type="NCBI Taxonomy" id="29856"/>
    <lineage>
        <taxon>Eukaryota</taxon>
        <taxon>Fungi</taxon>
        <taxon>Dikarya</taxon>
        <taxon>Ascomycota</taxon>
        <taxon>Pezizomycotina</taxon>
        <taxon>Sordariomycetes</taxon>
        <taxon>Hypocreomycetidae</taxon>
        <taxon>Hypocreales</taxon>
        <taxon>Bionectriaceae</taxon>
        <taxon>Clonostachys</taxon>
    </lineage>
</organism>
<dbReference type="HAMAP" id="MF_03015">
    <property type="entry name" value="Ribosomal_S2_euk"/>
    <property type="match status" value="1"/>
</dbReference>
<comment type="function">
    <text evidence="6">Required for the assembly and/or stability of the 40S ribosomal subunit. Required for the processing of the 20S rRNA-precursor to mature 18S rRNA in a late step of the maturation of 40S ribosomal subunits.</text>
</comment>
<evidence type="ECO:0000313" key="9">
    <source>
        <dbReference type="EMBL" id="KAF9758047.1"/>
    </source>
</evidence>
<evidence type="ECO:0000256" key="8">
    <source>
        <dbReference type="SAM" id="MobiDB-lite"/>
    </source>
</evidence>